<dbReference type="InterPro" id="IPR011009">
    <property type="entry name" value="Kinase-like_dom_sf"/>
</dbReference>
<evidence type="ECO:0000313" key="3">
    <source>
        <dbReference type="EMBL" id="ROW00291.1"/>
    </source>
</evidence>
<dbReference type="Pfam" id="PF03881">
    <property type="entry name" value="Fructosamin_kin"/>
    <property type="match status" value="1"/>
</dbReference>
<name>A0A423WAF7_9PEZI</name>
<dbReference type="PANTHER" id="PTHR12149">
    <property type="entry name" value="FRUCTOSAMINE 3 KINASE-RELATED PROTEIN"/>
    <property type="match status" value="1"/>
</dbReference>
<dbReference type="EC" id="2.7.1.172" evidence="1"/>
<dbReference type="AlphaFoldDB" id="A0A423WAF7"/>
<dbReference type="Proteomes" id="UP000283895">
    <property type="component" value="Unassembled WGS sequence"/>
</dbReference>
<proteinExistence type="predicted"/>
<dbReference type="PANTHER" id="PTHR12149:SF8">
    <property type="entry name" value="PROTEIN-RIBULOSAMINE 3-KINASE"/>
    <property type="match status" value="1"/>
</dbReference>
<dbReference type="OrthoDB" id="5772781at2759"/>
<dbReference type="InterPro" id="IPR016477">
    <property type="entry name" value="Fructo-/Ketosamine-3-kinase"/>
</dbReference>
<sequence length="351" mass="40273">MAGIEIHPLLISSDAEVGLRQTVQTSSDQASLVDPAIVKVLEKGVKVVQVKKHGESFWAGTFKIDCETEAGECRSYFLKTLSSPDAAERVYGEFRSMKEIHETLPTAVPTPRGYGPCCHEPGTYFYICDYIEATRSLPDHVRLGFKLAELHHNSRSPNGMFGFHCPTYDGDQVTNTTWDSSWTRFFKRRVHEAYMLDLERNGHWKLYEDVVKVALDGLIPRLLDVLTENGRSIRPVLIHGDLWESNIGTEEATDEIYFWDACAYYAHHERDVAIWRCAHHRMTDEKYRDEYFKNYPPSEPMEEADDRNRLYSVEILMNNGLSLPGSKTRQLAVQELQYLIAKYLPESQLGK</sequence>
<comment type="caution">
    <text evidence="3">The sequence shown here is derived from an EMBL/GenBank/DDBJ whole genome shotgun (WGS) entry which is preliminary data.</text>
</comment>
<gene>
    <name evidence="3" type="ORF">VMCG_07252</name>
</gene>
<comment type="catalytic activity">
    <reaction evidence="2">
        <text>N(6)-D-ribulosyl-L-lysyl-[protein] + ATP = N(6)-(3-O-phospho-D-ribulosyl)-L-lysyl-[protein] + ADP + H(+)</text>
        <dbReference type="Rhea" id="RHEA:48432"/>
        <dbReference type="Rhea" id="RHEA-COMP:12103"/>
        <dbReference type="Rhea" id="RHEA-COMP:12104"/>
        <dbReference type="ChEBI" id="CHEBI:15378"/>
        <dbReference type="ChEBI" id="CHEBI:30616"/>
        <dbReference type="ChEBI" id="CHEBI:90418"/>
        <dbReference type="ChEBI" id="CHEBI:90420"/>
        <dbReference type="ChEBI" id="CHEBI:456216"/>
        <dbReference type="EC" id="2.7.1.172"/>
    </reaction>
    <physiologicalReaction direction="left-to-right" evidence="2">
        <dbReference type="Rhea" id="RHEA:48433"/>
    </physiologicalReaction>
</comment>
<protein>
    <recommendedName>
        <fullName evidence="1">protein-ribulosamine 3-kinase</fullName>
        <ecNumber evidence="1">2.7.1.172</ecNumber>
    </recommendedName>
</protein>
<keyword evidence="4" id="KW-1185">Reference proteome</keyword>
<dbReference type="GO" id="GO:0102193">
    <property type="term" value="F:protein-ribulosamine 3-kinase activity"/>
    <property type="evidence" value="ECO:0007669"/>
    <property type="project" value="UniProtKB-EC"/>
</dbReference>
<reference evidence="3 4" key="1">
    <citation type="submission" date="2015-09" db="EMBL/GenBank/DDBJ databases">
        <title>Host preference determinants of Valsa canker pathogens revealed by comparative genomics.</title>
        <authorList>
            <person name="Yin Z."/>
            <person name="Huang L."/>
        </authorList>
    </citation>
    <scope>NUCLEOTIDE SEQUENCE [LARGE SCALE GENOMIC DNA]</scope>
    <source>
        <strain evidence="3 4">03-1</strain>
    </source>
</reference>
<evidence type="ECO:0000256" key="1">
    <source>
        <dbReference type="ARBA" id="ARBA00011961"/>
    </source>
</evidence>
<dbReference type="EMBL" id="LKEA01000021">
    <property type="protein sequence ID" value="ROW00291.1"/>
    <property type="molecule type" value="Genomic_DNA"/>
</dbReference>
<evidence type="ECO:0000313" key="4">
    <source>
        <dbReference type="Proteomes" id="UP000283895"/>
    </source>
</evidence>
<accession>A0A423WAF7</accession>
<evidence type="ECO:0000256" key="2">
    <source>
        <dbReference type="ARBA" id="ARBA00048655"/>
    </source>
</evidence>
<dbReference type="SUPFAM" id="SSF56112">
    <property type="entry name" value="Protein kinase-like (PK-like)"/>
    <property type="match status" value="1"/>
</dbReference>
<organism evidence="3 4">
    <name type="scientific">Cytospora schulzeri</name>
    <dbReference type="NCBI Taxonomy" id="448051"/>
    <lineage>
        <taxon>Eukaryota</taxon>
        <taxon>Fungi</taxon>
        <taxon>Dikarya</taxon>
        <taxon>Ascomycota</taxon>
        <taxon>Pezizomycotina</taxon>
        <taxon>Sordariomycetes</taxon>
        <taxon>Sordariomycetidae</taxon>
        <taxon>Diaporthales</taxon>
        <taxon>Cytosporaceae</taxon>
        <taxon>Cytospora</taxon>
    </lineage>
</organism>
<dbReference type="Gene3D" id="3.90.1200.10">
    <property type="match status" value="1"/>
</dbReference>